<proteinExistence type="predicted"/>
<dbReference type="Proteomes" id="UP000254410">
    <property type="component" value="Chromosome"/>
</dbReference>
<reference evidence="1 2" key="2">
    <citation type="submission" date="2018-12" db="EMBL/GenBank/DDBJ databases">
        <title>Molecular Epidemiology of Emerging Carbapenem-Resistance in Acinetobacter nosocomialis and Acinetobacter pittii in Taiwan, 2010-2014.</title>
        <authorList>
            <person name="Huang W.-C."/>
            <person name="Wang H.-Y."/>
            <person name="Lai J.-F."/>
            <person name="Lauderdale T.-L."/>
            <person name="Sytwu H.-K."/>
        </authorList>
    </citation>
    <scope>NUCLEOTIDE SEQUENCE [LARGE SCALE GENOMIC DNA]</scope>
    <source>
        <strain evidence="1 2">2014S06-099</strain>
    </source>
</reference>
<gene>
    <name evidence="1" type="ORF">DKE52_020095</name>
</gene>
<dbReference type="AlphaFoldDB" id="A0A3G6YLJ7"/>
<protein>
    <submittedName>
        <fullName evidence="1">Uncharacterized protein</fullName>
    </submittedName>
</protein>
<evidence type="ECO:0000313" key="1">
    <source>
        <dbReference type="EMBL" id="AZC01289.1"/>
    </source>
</evidence>
<reference evidence="1 2" key="1">
    <citation type="submission" date="2018-11" db="EMBL/GenBank/DDBJ databases">
        <authorList>
            <person name="Kuo S.-C."/>
            <person name="Chen F.-J."/>
            <person name="Liao Y.-C."/>
        </authorList>
    </citation>
    <scope>NUCLEOTIDE SEQUENCE [LARGE SCALE GENOMIC DNA]</scope>
    <source>
        <strain evidence="1 2">2014S06-099</strain>
    </source>
</reference>
<sequence length="232" mass="26564">MSLINFETLVNTFDDGAEFQKLATRSMTVSSKAIRSRSYEAENLNGAMSIHTAGRSIPYYVKVQNKGVIQSINLSSGRINEFSQRENIKDLALWVKGQIHNFSKVNSSNFLSNFAKAVDFEVIKNKEPISFMIEFSDLDEIFLDDSIIIYKILRNGLEHPLTTKAKNYFAEIISEVYDIDEDLFLNRGRGDLLKVNNKSITLDSEFLRKFVIRDSNNIKQSFQQIIVKKKSI</sequence>
<name>A0A3G6YLJ7_ACIPI</name>
<organism evidence="1 2">
    <name type="scientific">Acinetobacter pittii</name>
    <name type="common">Acinetobacter genomosp. 3</name>
    <dbReference type="NCBI Taxonomy" id="48296"/>
    <lineage>
        <taxon>Bacteria</taxon>
        <taxon>Pseudomonadati</taxon>
        <taxon>Pseudomonadota</taxon>
        <taxon>Gammaproteobacteria</taxon>
        <taxon>Moraxellales</taxon>
        <taxon>Moraxellaceae</taxon>
        <taxon>Acinetobacter</taxon>
        <taxon>Acinetobacter calcoaceticus/baumannii complex</taxon>
    </lineage>
</organism>
<evidence type="ECO:0000313" key="2">
    <source>
        <dbReference type="Proteomes" id="UP000254410"/>
    </source>
</evidence>
<dbReference type="EMBL" id="CP033540">
    <property type="protein sequence ID" value="AZC01289.1"/>
    <property type="molecule type" value="Genomic_DNA"/>
</dbReference>
<accession>A0A3G6YLJ7</accession>